<dbReference type="InterPro" id="IPR016040">
    <property type="entry name" value="NAD(P)-bd_dom"/>
</dbReference>
<name>A0A4Q1CML1_9BACT</name>
<proteinExistence type="predicted"/>
<feature type="domain" description="NAD(P)-binding" evidence="3">
    <location>
        <begin position="8"/>
        <end position="197"/>
    </location>
</feature>
<dbReference type="OrthoDB" id="9803892at2"/>
<sequence>MKKVLLFGASGNLGKEIAKELVQQNYQLTVAVRSEAKAKTLSHITSAAVIVNACNADSFSVLQDSYDVIVSALGKSVSPNDNSKPGFKEVDLDGNSNILHYAVEKGIKKFVYISAFHAEKYPQLEYFRVHHLFAERLKSSGIDYSIIKPPALFSAFIDIIDMAKKGRLVNIGSGDKKTNPVYEGDLAAIVVKAIDQPNTVIEAGGKNIYTRKQLNEIINNEAGKSKKLRTIPLWLLNSMLPLLKLFNKNMYDKFAFFTEVMQHDTIAPQIGATTFEAYVKQKAGN</sequence>
<dbReference type="Pfam" id="PF13460">
    <property type="entry name" value="NAD_binding_10"/>
    <property type="match status" value="1"/>
</dbReference>
<dbReference type="InterPro" id="IPR036291">
    <property type="entry name" value="NAD(P)-bd_dom_sf"/>
</dbReference>
<dbReference type="InterPro" id="IPR044256">
    <property type="entry name" value="HCF244-like"/>
</dbReference>
<dbReference type="Gene3D" id="3.40.50.720">
    <property type="entry name" value="NAD(P)-binding Rossmann-like Domain"/>
    <property type="match status" value="1"/>
</dbReference>
<dbReference type="PANTHER" id="PTHR47128:SF2">
    <property type="entry name" value="PROTEIN HIGH CHLOROPHYLL FLUORESCENCE PHENOTYPE 244, CHLOROPLASTIC"/>
    <property type="match status" value="1"/>
</dbReference>
<dbReference type="SUPFAM" id="SSF51735">
    <property type="entry name" value="NAD(P)-binding Rossmann-fold domains"/>
    <property type="match status" value="1"/>
</dbReference>
<dbReference type="GO" id="GO:0015979">
    <property type="term" value="P:photosynthesis"/>
    <property type="evidence" value="ECO:0007669"/>
    <property type="project" value="UniProtKB-KW"/>
</dbReference>
<keyword evidence="1" id="KW-0602">Photosynthesis</keyword>
<dbReference type="CDD" id="cd05243">
    <property type="entry name" value="SDR_a5"/>
    <property type="match status" value="1"/>
</dbReference>
<dbReference type="Proteomes" id="UP000290204">
    <property type="component" value="Unassembled WGS sequence"/>
</dbReference>
<accession>A0A4Q1CML1</accession>
<gene>
    <name evidence="4" type="ORF">ESA94_02830</name>
</gene>
<evidence type="ECO:0000259" key="3">
    <source>
        <dbReference type="Pfam" id="PF13460"/>
    </source>
</evidence>
<keyword evidence="2" id="KW-0604">Photosystem II</keyword>
<comment type="caution">
    <text evidence="4">The sequence shown here is derived from an EMBL/GenBank/DDBJ whole genome shotgun (WGS) entry which is preliminary data.</text>
</comment>
<dbReference type="PANTHER" id="PTHR47128">
    <property type="match status" value="1"/>
</dbReference>
<dbReference type="GO" id="GO:0009523">
    <property type="term" value="C:photosystem II"/>
    <property type="evidence" value="ECO:0007669"/>
    <property type="project" value="UniProtKB-KW"/>
</dbReference>
<organism evidence="4 5">
    <name type="scientific">Lacibacter luteus</name>
    <dbReference type="NCBI Taxonomy" id="2508719"/>
    <lineage>
        <taxon>Bacteria</taxon>
        <taxon>Pseudomonadati</taxon>
        <taxon>Bacteroidota</taxon>
        <taxon>Chitinophagia</taxon>
        <taxon>Chitinophagales</taxon>
        <taxon>Chitinophagaceae</taxon>
        <taxon>Lacibacter</taxon>
    </lineage>
</organism>
<reference evidence="4 5" key="1">
    <citation type="submission" date="2019-01" db="EMBL/GenBank/DDBJ databases">
        <title>Lacibacter sp. strain TTM-7.</title>
        <authorList>
            <person name="Chen W.-M."/>
        </authorList>
    </citation>
    <scope>NUCLEOTIDE SEQUENCE [LARGE SCALE GENOMIC DNA]</scope>
    <source>
        <strain evidence="4 5">TTM-7</strain>
    </source>
</reference>
<evidence type="ECO:0000256" key="2">
    <source>
        <dbReference type="ARBA" id="ARBA00023276"/>
    </source>
</evidence>
<evidence type="ECO:0000313" key="4">
    <source>
        <dbReference type="EMBL" id="RXK61965.1"/>
    </source>
</evidence>
<evidence type="ECO:0000256" key="1">
    <source>
        <dbReference type="ARBA" id="ARBA00022531"/>
    </source>
</evidence>
<evidence type="ECO:0000313" key="5">
    <source>
        <dbReference type="Proteomes" id="UP000290204"/>
    </source>
</evidence>
<keyword evidence="5" id="KW-1185">Reference proteome</keyword>
<dbReference type="EMBL" id="SDHW01000001">
    <property type="protein sequence ID" value="RXK61965.1"/>
    <property type="molecule type" value="Genomic_DNA"/>
</dbReference>
<protein>
    <submittedName>
        <fullName evidence="4">SDR family oxidoreductase</fullName>
    </submittedName>
</protein>
<dbReference type="AlphaFoldDB" id="A0A4Q1CML1"/>